<gene>
    <name evidence="2" type="primary">larB</name>
    <name evidence="2" type="ORF">G3N56_02440</name>
</gene>
<organism evidence="2 3">
    <name type="scientific">Desulfolutivibrio sulfodismutans</name>
    <dbReference type="NCBI Taxonomy" id="63561"/>
    <lineage>
        <taxon>Bacteria</taxon>
        <taxon>Pseudomonadati</taxon>
        <taxon>Thermodesulfobacteriota</taxon>
        <taxon>Desulfovibrionia</taxon>
        <taxon>Desulfovibrionales</taxon>
        <taxon>Desulfovibrionaceae</taxon>
        <taxon>Desulfolutivibrio</taxon>
    </lineage>
</organism>
<dbReference type="InterPro" id="IPR039476">
    <property type="entry name" value="P2CMN_synthase_LarB"/>
</dbReference>
<dbReference type="AlphaFoldDB" id="A0A7K3NHC1"/>
<dbReference type="EMBL" id="JAAGRQ010000007">
    <property type="protein sequence ID" value="NDY55601.1"/>
    <property type="molecule type" value="Genomic_DNA"/>
</dbReference>
<keyword evidence="3" id="KW-1185">Reference proteome</keyword>
<dbReference type="PANTHER" id="PTHR43064:SF1">
    <property type="entry name" value="SLL1489 PROTEIN"/>
    <property type="match status" value="1"/>
</dbReference>
<dbReference type="Proteomes" id="UP000469724">
    <property type="component" value="Unassembled WGS sequence"/>
</dbReference>
<dbReference type="PANTHER" id="PTHR43064">
    <property type="entry name" value="PHOSPHORIBOSYLAMINOIMIDAZOLE CARBOXYLASE-RELATED"/>
    <property type="match status" value="1"/>
</dbReference>
<protein>
    <submittedName>
        <fullName evidence="2">Nickel pincer cofactor biosynthesis protein LarB</fullName>
    </submittedName>
</protein>
<dbReference type="GO" id="GO:0006189">
    <property type="term" value="P:'de novo' IMP biosynthetic process"/>
    <property type="evidence" value="ECO:0007669"/>
    <property type="project" value="InterPro"/>
</dbReference>
<dbReference type="SMART" id="SM01001">
    <property type="entry name" value="AIRC"/>
    <property type="match status" value="1"/>
</dbReference>
<comment type="caution">
    <text evidence="2">The sequence shown here is derived from an EMBL/GenBank/DDBJ whole genome shotgun (WGS) entry which is preliminary data.</text>
</comment>
<proteinExistence type="predicted"/>
<feature type="domain" description="PurE" evidence="1">
    <location>
        <begin position="85"/>
        <end position="217"/>
    </location>
</feature>
<evidence type="ECO:0000313" key="3">
    <source>
        <dbReference type="Proteomes" id="UP000469724"/>
    </source>
</evidence>
<dbReference type="Pfam" id="PF00731">
    <property type="entry name" value="AIRC"/>
    <property type="match status" value="1"/>
</dbReference>
<accession>A0A7K3NHC1</accession>
<evidence type="ECO:0000259" key="1">
    <source>
        <dbReference type="SMART" id="SM01001"/>
    </source>
</evidence>
<dbReference type="SUPFAM" id="SSF52255">
    <property type="entry name" value="N5-CAIR mutase (phosphoribosylaminoimidazole carboxylase, PurE)"/>
    <property type="match status" value="1"/>
</dbReference>
<dbReference type="NCBIfam" id="NF033503">
    <property type="entry name" value="LarB"/>
    <property type="match status" value="1"/>
</dbReference>
<reference evidence="2 3" key="1">
    <citation type="submission" date="2020-02" db="EMBL/GenBank/DDBJ databases">
        <title>Comparative genomics of sulfur disproportionating microorganisms.</title>
        <authorList>
            <person name="Ward L.M."/>
            <person name="Bertran E."/>
            <person name="Johnston D.T."/>
        </authorList>
    </citation>
    <scope>NUCLEOTIDE SEQUENCE [LARGE SCALE GENOMIC DNA]</scope>
    <source>
        <strain evidence="2 3">DSM 3696</strain>
    </source>
</reference>
<dbReference type="RefSeq" id="WP_163300659.1">
    <property type="nucleotide sequence ID" value="NZ_JAAGRQ010000007.1"/>
</dbReference>
<evidence type="ECO:0000313" key="2">
    <source>
        <dbReference type="EMBL" id="NDY55601.1"/>
    </source>
</evidence>
<sequence>MSILFDHSRQERIGLPETVFCQGKPLAVIEGLMRDHGGPWASPLLFTRLAPEVFAAVDPQVRALADYHTLSRTAYTAVLPTVARGRVAVVSAGTSDGPVAHEAARTLDYLGIPNTLFEDNGVAGLWRIARNLDDINAHDAVIVTAGMDAALASVAGGLTPRPIIAVPTSVGYGVAEGGQTALFAMLASCAPGVCVQNIDNGYGAACAAARIIRLLNEK</sequence>
<dbReference type="GO" id="GO:0016787">
    <property type="term" value="F:hydrolase activity"/>
    <property type="evidence" value="ECO:0007669"/>
    <property type="project" value="InterPro"/>
</dbReference>
<dbReference type="Gene3D" id="3.40.50.1970">
    <property type="match status" value="1"/>
</dbReference>
<dbReference type="InterPro" id="IPR000031">
    <property type="entry name" value="PurE_dom"/>
</dbReference>
<name>A0A7K3NHC1_9BACT</name>